<dbReference type="InterPro" id="IPR036291">
    <property type="entry name" value="NAD(P)-bd_dom_sf"/>
</dbReference>
<accession>A0A4S4FF50</accession>
<evidence type="ECO:0000313" key="2">
    <source>
        <dbReference type="EMBL" id="THG28608.1"/>
    </source>
</evidence>
<dbReference type="RefSeq" id="WP_136428968.1">
    <property type="nucleotide sequence ID" value="NZ_SSSM01000006.1"/>
</dbReference>
<dbReference type="Pfam" id="PF13460">
    <property type="entry name" value="NAD_binding_10"/>
    <property type="match status" value="1"/>
</dbReference>
<evidence type="ECO:0000259" key="1">
    <source>
        <dbReference type="Pfam" id="PF13460"/>
    </source>
</evidence>
<protein>
    <submittedName>
        <fullName evidence="2">SDR family oxidoreductase</fullName>
    </submittedName>
</protein>
<dbReference type="EMBL" id="SSSM01000006">
    <property type="protein sequence ID" value="THG28608.1"/>
    <property type="molecule type" value="Genomic_DNA"/>
</dbReference>
<dbReference type="InterPro" id="IPR016040">
    <property type="entry name" value="NAD(P)-bd_dom"/>
</dbReference>
<sequence length="222" mass="22750">MSRITIIGAHGAVAQRILSRLYDRGDEAVGVIRNPEHGEDILRLGGETAVLDIESATIDQLASVLTGSDAVVFAAGGGPNSGAARKRTVDYAGSVLTADAATAAGVRRMVQISAIGVDEPLAEDADPGWAAYVDAKRDADAYLKGTDLDWTILRPGGLTSDDGTGSVQLGIEVERASIPRDDVAELVLAVLDDPTSIGRVWEVVSGSTPIADAVAAAGSATS</sequence>
<dbReference type="PANTHER" id="PTHR15020:SF50">
    <property type="entry name" value="UPF0659 PROTEIN YMR090W"/>
    <property type="match status" value="1"/>
</dbReference>
<dbReference type="SUPFAM" id="SSF51735">
    <property type="entry name" value="NAD(P)-binding Rossmann-fold domains"/>
    <property type="match status" value="1"/>
</dbReference>
<dbReference type="PANTHER" id="PTHR15020">
    <property type="entry name" value="FLAVIN REDUCTASE-RELATED"/>
    <property type="match status" value="1"/>
</dbReference>
<gene>
    <name evidence="2" type="ORF">E6C64_17560</name>
</gene>
<keyword evidence="3" id="KW-1185">Reference proteome</keyword>
<comment type="caution">
    <text evidence="2">The sequence shown here is derived from an EMBL/GenBank/DDBJ whole genome shotgun (WGS) entry which is preliminary data.</text>
</comment>
<dbReference type="AlphaFoldDB" id="A0A4S4FF50"/>
<dbReference type="Gene3D" id="3.40.50.720">
    <property type="entry name" value="NAD(P)-binding Rossmann-like Domain"/>
    <property type="match status" value="1"/>
</dbReference>
<evidence type="ECO:0000313" key="3">
    <source>
        <dbReference type="Proteomes" id="UP000309133"/>
    </source>
</evidence>
<dbReference type="OrthoDB" id="4248066at2"/>
<proteinExistence type="predicted"/>
<feature type="domain" description="NAD(P)-binding" evidence="1">
    <location>
        <begin position="8"/>
        <end position="194"/>
    </location>
</feature>
<name>A0A4S4FF50_9MICO</name>
<dbReference type="CDD" id="cd05243">
    <property type="entry name" value="SDR_a5"/>
    <property type="match status" value="1"/>
</dbReference>
<reference evidence="2 3" key="1">
    <citation type="submission" date="2019-04" db="EMBL/GenBank/DDBJ databases">
        <authorList>
            <person name="Jiang L."/>
        </authorList>
    </citation>
    <scope>NUCLEOTIDE SEQUENCE [LARGE SCALE GENOMIC DNA]</scope>
    <source>
        <strain evidence="2 3">YIM 131853</strain>
    </source>
</reference>
<dbReference type="Proteomes" id="UP000309133">
    <property type="component" value="Unassembled WGS sequence"/>
</dbReference>
<organism evidence="2 3">
    <name type="scientific">Naasia lichenicola</name>
    <dbReference type="NCBI Taxonomy" id="2565933"/>
    <lineage>
        <taxon>Bacteria</taxon>
        <taxon>Bacillati</taxon>
        <taxon>Actinomycetota</taxon>
        <taxon>Actinomycetes</taxon>
        <taxon>Micrococcales</taxon>
        <taxon>Microbacteriaceae</taxon>
        <taxon>Naasia</taxon>
    </lineage>
</organism>